<organism evidence="3 4">
    <name type="scientific">Endozoicomonas gorgoniicola</name>
    <dbReference type="NCBI Taxonomy" id="1234144"/>
    <lineage>
        <taxon>Bacteria</taxon>
        <taxon>Pseudomonadati</taxon>
        <taxon>Pseudomonadota</taxon>
        <taxon>Gammaproteobacteria</taxon>
        <taxon>Oceanospirillales</taxon>
        <taxon>Endozoicomonadaceae</taxon>
        <taxon>Endozoicomonas</taxon>
    </lineage>
</organism>
<feature type="compositionally biased region" description="Basic and acidic residues" evidence="1">
    <location>
        <begin position="146"/>
        <end position="156"/>
    </location>
</feature>
<name>A0ABT3MV01_9GAMM</name>
<comment type="caution">
    <text evidence="3">The sequence shown here is derived from an EMBL/GenBank/DDBJ whole genome shotgun (WGS) entry which is preliminary data.</text>
</comment>
<proteinExistence type="predicted"/>
<evidence type="ECO:0000313" key="4">
    <source>
        <dbReference type="Proteomes" id="UP001209854"/>
    </source>
</evidence>
<feature type="domain" description="DUF637" evidence="2">
    <location>
        <begin position="342"/>
        <end position="498"/>
    </location>
</feature>
<dbReference type="InterPro" id="IPR006915">
    <property type="entry name" value="DUF637_hemagglutn_put"/>
</dbReference>
<dbReference type="RefSeq" id="WP_262567720.1">
    <property type="nucleotide sequence ID" value="NZ_JAPFCC010000001.1"/>
</dbReference>
<keyword evidence="4" id="KW-1185">Reference proteome</keyword>
<evidence type="ECO:0000259" key="2">
    <source>
        <dbReference type="Pfam" id="PF04830"/>
    </source>
</evidence>
<sequence length="903" mass="96371">MSPSLWSANLVLNGGTFSGDITGDGKGGFIISGESVAMKGVKLDVQGGSVKVKTRVFSETGKSELKATKDVSVETSQAHIKDSTLTAGKNLKVKAEQDLYIESSQLTAKEGSATLSGQTVVISSGRETSAEFESDTKRGFLGTSKRTSEHQEKHDTAVPTEIEADRIHIKANTLMTEATRVKAAHGIRFDARQWLNLAVRDHHCISDEVKRSGLLSTSHKISGHCRTETVHTRLDPGDGVLTLNVQKVEAMVGIEPGQSLSEALDHLVSTYPDLAWIAQLRNHHQVQWQTVENSYQEWSNKTQGISPLLGVIVTAAVTVATQGVGASFLPAVMNGSLIATNAANAAFSTLVAKSAVDLASNGGDIGQTATQLFSEDTIKTVAVDTIAGGLMGAANTPYLVSPSAPLAQRIQAFGVRAGSRTGAGMVVEGGSLEDQLSSSLSREAWQELAAQANYWAGDYAKSRGWEEGGSAKVALHSSVGAVLGELKDGKPLAGAAAAGTAQATAGLTEDLSHEVQEATSTIIAAAAAQLAGGDPQTGAWLGQTQHQYNRELHREEAGFLQKQIEGLDEEQQARWLAAVCAKVHCSQGLSPDDPHYNTFRTLELAGSDCTTELTQLEASELFTYSRKDAIEDYLSRHDEGITRFTGIVQTLTGVGTVAGSVTGGSVLCVSGIGCGLGALISSAGITAGIEEYREGITKLTTEYTTNQVDRVAASFHPDTHPGEQGKIEELGRVAVVASVELAVARLGLRLVATSEVQRSINKGTGIQDNSGLKQTGGGGFTDFADGLYDLIRASDSDVSRIAQNTGIKPENIQKVKDHVFYNKHLLDKYVDYGVPAERARFDSNLSQAKAWKRLETGDYTRADIKWLKHEVAERWYELRHKSGYTESHNAAERKWTGNPWGEN</sequence>
<gene>
    <name evidence="3" type="ORF">NX722_09170</name>
</gene>
<feature type="region of interest" description="Disordered" evidence="1">
    <location>
        <begin position="132"/>
        <end position="158"/>
    </location>
</feature>
<dbReference type="Proteomes" id="UP001209854">
    <property type="component" value="Unassembled WGS sequence"/>
</dbReference>
<dbReference type="Pfam" id="PF04830">
    <property type="entry name" value="DUF637"/>
    <property type="match status" value="1"/>
</dbReference>
<evidence type="ECO:0000256" key="1">
    <source>
        <dbReference type="SAM" id="MobiDB-lite"/>
    </source>
</evidence>
<dbReference type="EMBL" id="JAPFCC010000001">
    <property type="protein sequence ID" value="MCW7552809.1"/>
    <property type="molecule type" value="Genomic_DNA"/>
</dbReference>
<reference evidence="3 4" key="1">
    <citation type="submission" date="2022-10" db="EMBL/GenBank/DDBJ databases">
        <title>High-quality genome sequences of two octocoral-associated bacteria, Endozoicomonas euniceicola EF212 and Endozoicomonas gorgoniicola PS125.</title>
        <authorList>
            <person name="Chiou Y.-J."/>
            <person name="Chen Y.-H."/>
        </authorList>
    </citation>
    <scope>NUCLEOTIDE SEQUENCE [LARGE SCALE GENOMIC DNA]</scope>
    <source>
        <strain evidence="3 4">PS125</strain>
    </source>
</reference>
<accession>A0ABT3MV01</accession>
<protein>
    <submittedName>
        <fullName evidence="3">DUF637 domain-containing protein</fullName>
    </submittedName>
</protein>
<evidence type="ECO:0000313" key="3">
    <source>
        <dbReference type="EMBL" id="MCW7552809.1"/>
    </source>
</evidence>